<evidence type="ECO:0000313" key="2">
    <source>
        <dbReference type="EMBL" id="SDS37414.1"/>
    </source>
</evidence>
<feature type="transmembrane region" description="Helical" evidence="1">
    <location>
        <begin position="140"/>
        <end position="163"/>
    </location>
</feature>
<feature type="transmembrane region" description="Helical" evidence="1">
    <location>
        <begin position="197"/>
        <end position="218"/>
    </location>
</feature>
<feature type="transmembrane region" description="Helical" evidence="1">
    <location>
        <begin position="99"/>
        <end position="119"/>
    </location>
</feature>
<dbReference type="GeneID" id="36298482"/>
<dbReference type="EMBL" id="LT629770">
    <property type="protein sequence ID" value="SDS37414.1"/>
    <property type="molecule type" value="Genomic_DNA"/>
</dbReference>
<name>A0A1H1RNY1_9MICO</name>
<reference evidence="2 3" key="1">
    <citation type="submission" date="2016-10" db="EMBL/GenBank/DDBJ databases">
        <authorList>
            <person name="de Groot N.N."/>
        </authorList>
    </citation>
    <scope>NUCLEOTIDE SEQUENCE [LARGE SCALE GENOMIC DNA]</scope>
    <source>
        <strain evidence="2 3">DSM 15019</strain>
    </source>
</reference>
<evidence type="ECO:0000313" key="3">
    <source>
        <dbReference type="Proteomes" id="UP000182126"/>
    </source>
</evidence>
<dbReference type="AlphaFoldDB" id="A0A1H1RNY1"/>
<organism evidence="2 3">
    <name type="scientific">Microbacterium paraoxydans</name>
    <dbReference type="NCBI Taxonomy" id="199592"/>
    <lineage>
        <taxon>Bacteria</taxon>
        <taxon>Bacillati</taxon>
        <taxon>Actinomycetota</taxon>
        <taxon>Actinomycetes</taxon>
        <taxon>Micrococcales</taxon>
        <taxon>Microbacteriaceae</taxon>
        <taxon>Microbacterium</taxon>
    </lineage>
</organism>
<evidence type="ECO:0000256" key="1">
    <source>
        <dbReference type="SAM" id="Phobius"/>
    </source>
</evidence>
<gene>
    <name evidence="2" type="ORF">SAMN04489809_1714</name>
</gene>
<feature type="transmembrane region" description="Helical" evidence="1">
    <location>
        <begin position="297"/>
        <end position="318"/>
    </location>
</feature>
<feature type="transmembrane region" description="Helical" evidence="1">
    <location>
        <begin position="65"/>
        <end position="87"/>
    </location>
</feature>
<dbReference type="Proteomes" id="UP000182126">
    <property type="component" value="Chromosome I"/>
</dbReference>
<feature type="transmembrane region" description="Helical" evidence="1">
    <location>
        <begin position="12"/>
        <end position="33"/>
    </location>
</feature>
<sequence>MPNPTPPDIVGAALSSPAVSFVVGLVIAALLGLTPWWRARAATATRLTRDEAVAVGARYSPERRLLAGGALVVLGTGVTVEVLARYVLPLNGEVSWWRYAAPVFATAAVIAALALAISVRGARHATQPVATGTRRTWLSFSPRGGTVAAGIALLGLILTTIAAGCASSNIDGGPFVFLEIPAPNTDVDPVRLWFYGWAYGVAVLLCCALVAASVVWALSTNATRPFLRPETVPAEHRERRRIAAGVAQVATGGILLTLAAAWRFIGSAGRIGPLTIEGEGTFEIVWRYADIARAAGAAAPVLEVVAVALLVLAAPALLPDGARRSRGSATAATRQPEGAR</sequence>
<protein>
    <submittedName>
        <fullName evidence="2">Uncharacterized protein</fullName>
    </submittedName>
</protein>
<proteinExistence type="predicted"/>
<keyword evidence="1" id="KW-1133">Transmembrane helix</keyword>
<feature type="transmembrane region" description="Helical" evidence="1">
    <location>
        <begin position="242"/>
        <end position="265"/>
    </location>
</feature>
<keyword evidence="1" id="KW-0472">Membrane</keyword>
<dbReference type="RefSeq" id="WP_083370941.1">
    <property type="nucleotide sequence ID" value="NZ_LT629770.1"/>
</dbReference>
<keyword evidence="1" id="KW-0812">Transmembrane</keyword>
<accession>A0A1H1RNY1</accession>